<dbReference type="PANTHER" id="PTHR30329:SF21">
    <property type="entry name" value="LIPOPROTEIN YIAD-RELATED"/>
    <property type="match status" value="1"/>
</dbReference>
<dbReference type="PROSITE" id="PS51123">
    <property type="entry name" value="OMPA_2"/>
    <property type="match status" value="1"/>
</dbReference>
<evidence type="ECO:0000256" key="1">
    <source>
        <dbReference type="PROSITE-ProRule" id="PRU00473"/>
    </source>
</evidence>
<dbReference type="Pfam" id="PF00691">
    <property type="entry name" value="OmpA"/>
    <property type="match status" value="1"/>
</dbReference>
<dbReference type="InterPro" id="IPR036737">
    <property type="entry name" value="OmpA-like_sf"/>
</dbReference>
<dbReference type="Gene3D" id="3.40.1000.10">
    <property type="entry name" value="Mog1/PsbP, alpha/beta/alpha sandwich"/>
    <property type="match status" value="1"/>
</dbReference>
<reference evidence="4" key="1">
    <citation type="journal article" date="2019" name="Int. J. Syst. Evol. Microbiol.">
        <title>The Global Catalogue of Microorganisms (GCM) 10K type strain sequencing project: providing services to taxonomists for standard genome sequencing and annotation.</title>
        <authorList>
            <consortium name="The Broad Institute Genomics Platform"/>
            <consortium name="The Broad Institute Genome Sequencing Center for Infectious Disease"/>
            <person name="Wu L."/>
            <person name="Ma J."/>
        </authorList>
    </citation>
    <scope>NUCLEOTIDE SEQUENCE [LARGE SCALE GENOMIC DNA]</scope>
    <source>
        <strain evidence="4">JCM 17924</strain>
    </source>
</reference>
<keyword evidence="1" id="KW-0472">Membrane</keyword>
<dbReference type="Proteomes" id="UP001500454">
    <property type="component" value="Unassembled WGS sequence"/>
</dbReference>
<organism evidence="3 4">
    <name type="scientific">Hymenobacter koreensis</name>
    <dbReference type="NCBI Taxonomy" id="1084523"/>
    <lineage>
        <taxon>Bacteria</taxon>
        <taxon>Pseudomonadati</taxon>
        <taxon>Bacteroidota</taxon>
        <taxon>Cytophagia</taxon>
        <taxon>Cytophagales</taxon>
        <taxon>Hymenobacteraceae</taxon>
        <taxon>Hymenobacter</taxon>
    </lineage>
</organism>
<comment type="caution">
    <text evidence="3">The sequence shown here is derived from an EMBL/GenBank/DDBJ whole genome shotgun (WGS) entry which is preliminary data.</text>
</comment>
<dbReference type="Gene3D" id="2.60.40.1120">
    <property type="entry name" value="Carboxypeptidase-like, regulatory domain"/>
    <property type="match status" value="1"/>
</dbReference>
<dbReference type="InterPro" id="IPR008969">
    <property type="entry name" value="CarboxyPept-like_regulatory"/>
</dbReference>
<evidence type="ECO:0000259" key="2">
    <source>
        <dbReference type="PROSITE" id="PS51123"/>
    </source>
</evidence>
<dbReference type="InterPro" id="IPR006665">
    <property type="entry name" value="OmpA-like"/>
</dbReference>
<feature type="domain" description="OmpA-like" evidence="2">
    <location>
        <begin position="546"/>
        <end position="663"/>
    </location>
</feature>
<dbReference type="SUPFAM" id="SSF101898">
    <property type="entry name" value="NHL repeat"/>
    <property type="match status" value="1"/>
</dbReference>
<protein>
    <recommendedName>
        <fullName evidence="2">OmpA-like domain-containing protein</fullName>
    </recommendedName>
</protein>
<keyword evidence="4" id="KW-1185">Reference proteome</keyword>
<sequence>MLTLVLAVSWLQLRAQSGLSTYADAKTGYRLSYPLSWQVYQADGQTGTTVFYVGDDWRQAPAAVTLTIRSLSANRQGLNLLTAGEPDSIRQRILRLPEGQVLRLQPNDGGYFQEVRYDYTFTPPAAGRTFVLGRRLWRDGYEFELEYRASAEQTPRYRTVGRQLLESFVLIEQPRAKRSALPRNQSVAVVNPNQPCDDKMYGIAALRAHDGLWEDDCRTIHEFSSRDLSAPPKIHRRVLPFQSYALAKGFDNCLYSVTKAPSDQPELVYRYDPATRKGGYTTWRLPAQGPENVWISAATDERGDLYFMTSDGNLLVKVSPVTDAVQTIWTTDPVQRAPYYKAIGFAGAGTHANFCLDDGGTIYRVYSTDGALLQVNLATRRAAPDLIPLDGLPERGGYSDLLLQTDAEGQRRMYLAGPKALYEVDLARRQATRVRRGTYTDLAGCNVFKAPVAPISPAATPPAAATWRGRVLDAVTRQPLPQARLQFRTNGTDTAVPLSAEGSFSANVAPGAAYGVRAQLSGYLSTDSLLTMPGGAYERDILLRPLAVGMTLPLKNVQFLQGQAVLLESSFPALDQLVSLLTTNPGMTIELRGHTDNVGDVQKNKVLSEERTAAVKTYLVNHGIAAARISGIGLGGTEPRASNAKEATRQLNRRVEFRVTGVN</sequence>
<evidence type="ECO:0000313" key="4">
    <source>
        <dbReference type="Proteomes" id="UP001500454"/>
    </source>
</evidence>
<dbReference type="CDD" id="cd07185">
    <property type="entry name" value="OmpA_C-like"/>
    <property type="match status" value="1"/>
</dbReference>
<proteinExistence type="predicted"/>
<dbReference type="InterPro" id="IPR050330">
    <property type="entry name" value="Bact_OuterMem_StrucFunc"/>
</dbReference>
<dbReference type="PANTHER" id="PTHR30329">
    <property type="entry name" value="STATOR ELEMENT OF FLAGELLAR MOTOR COMPLEX"/>
    <property type="match status" value="1"/>
</dbReference>
<dbReference type="Gene3D" id="3.30.1330.60">
    <property type="entry name" value="OmpA-like domain"/>
    <property type="match status" value="1"/>
</dbReference>
<dbReference type="SUPFAM" id="SSF103088">
    <property type="entry name" value="OmpA-like"/>
    <property type="match status" value="1"/>
</dbReference>
<gene>
    <name evidence="3" type="ORF">GCM10023186_28850</name>
</gene>
<dbReference type="EMBL" id="BAABHA010000010">
    <property type="protein sequence ID" value="GAA4385467.1"/>
    <property type="molecule type" value="Genomic_DNA"/>
</dbReference>
<evidence type="ECO:0000313" key="3">
    <source>
        <dbReference type="EMBL" id="GAA4385467.1"/>
    </source>
</evidence>
<accession>A0ABP8J5J9</accession>
<name>A0ABP8J5J9_9BACT</name>
<dbReference type="SUPFAM" id="SSF49464">
    <property type="entry name" value="Carboxypeptidase regulatory domain-like"/>
    <property type="match status" value="1"/>
</dbReference>